<gene>
    <name evidence="2" type="ORF">ACFPOD_18780</name>
</gene>
<dbReference type="InterPro" id="IPR010852">
    <property type="entry name" value="ABATE"/>
</dbReference>
<accession>A0ABW0TDC8</accession>
<protein>
    <submittedName>
        <fullName evidence="2">CGNR zinc finger domain-containing protein</fullName>
    </submittedName>
</protein>
<dbReference type="Pfam" id="PF07336">
    <property type="entry name" value="ABATE"/>
    <property type="match status" value="1"/>
</dbReference>
<keyword evidence="3" id="KW-1185">Reference proteome</keyword>
<dbReference type="PANTHER" id="PTHR35525">
    <property type="entry name" value="BLL6575 PROTEIN"/>
    <property type="match status" value="1"/>
</dbReference>
<dbReference type="InterPro" id="IPR023286">
    <property type="entry name" value="ABATE_dom_sf"/>
</dbReference>
<dbReference type="Proteomes" id="UP001596107">
    <property type="component" value="Unassembled WGS sequence"/>
</dbReference>
<organism evidence="2 3">
    <name type="scientific">Nitratireductor kimnyeongensis</name>
    <dbReference type="NCBI Taxonomy" id="430679"/>
    <lineage>
        <taxon>Bacteria</taxon>
        <taxon>Pseudomonadati</taxon>
        <taxon>Pseudomonadota</taxon>
        <taxon>Alphaproteobacteria</taxon>
        <taxon>Hyphomicrobiales</taxon>
        <taxon>Phyllobacteriaceae</taxon>
        <taxon>Nitratireductor</taxon>
    </lineage>
</organism>
<reference evidence="3" key="1">
    <citation type="journal article" date="2019" name="Int. J. Syst. Evol. Microbiol.">
        <title>The Global Catalogue of Microorganisms (GCM) 10K type strain sequencing project: providing services to taxonomists for standard genome sequencing and annotation.</title>
        <authorList>
            <consortium name="The Broad Institute Genomics Platform"/>
            <consortium name="The Broad Institute Genome Sequencing Center for Infectious Disease"/>
            <person name="Wu L."/>
            <person name="Ma J."/>
        </authorList>
    </citation>
    <scope>NUCLEOTIDE SEQUENCE [LARGE SCALE GENOMIC DNA]</scope>
    <source>
        <strain evidence="3">JCM 3366</strain>
    </source>
</reference>
<comment type="caution">
    <text evidence="2">The sequence shown here is derived from an EMBL/GenBank/DDBJ whole genome shotgun (WGS) entry which is preliminary data.</text>
</comment>
<evidence type="ECO:0000313" key="2">
    <source>
        <dbReference type="EMBL" id="MFC5587167.1"/>
    </source>
</evidence>
<dbReference type="SUPFAM" id="SSF160904">
    <property type="entry name" value="Jann2411-like"/>
    <property type="match status" value="1"/>
</dbReference>
<evidence type="ECO:0000313" key="3">
    <source>
        <dbReference type="Proteomes" id="UP001596107"/>
    </source>
</evidence>
<dbReference type="RefSeq" id="WP_223022293.1">
    <property type="nucleotide sequence ID" value="NZ_CP078143.1"/>
</dbReference>
<name>A0ABW0TDC8_9HYPH</name>
<dbReference type="Pfam" id="PF11706">
    <property type="entry name" value="zf-CGNR"/>
    <property type="match status" value="1"/>
</dbReference>
<dbReference type="EMBL" id="JBHSNB010000006">
    <property type="protein sequence ID" value="MFC5587167.1"/>
    <property type="molecule type" value="Genomic_DNA"/>
</dbReference>
<evidence type="ECO:0000259" key="1">
    <source>
        <dbReference type="Pfam" id="PF11706"/>
    </source>
</evidence>
<sequence length="209" mass="23222">MAATVAWPVPFFLGGRLCLDFVNTVNSRTRPATKDYIPDVAALLGWCSQLAVFDADTLSRLQSMAETQPRVAEAAHARAKRFRETLFAIFQNTIDGEGPSAEALGALGELVSAGRQRQRLKKGEERFVWSWDKSRLDLDAPLQAVALSAEQMLTKGDLQRLKACPGPEGCGWLFYDETKNASRRWCSMEHCGGAAKARRHAARLREKRL</sequence>
<dbReference type="PANTHER" id="PTHR35525:SF3">
    <property type="entry name" value="BLL6575 PROTEIN"/>
    <property type="match status" value="1"/>
</dbReference>
<feature type="domain" description="Zinc finger CGNR" evidence="1">
    <location>
        <begin position="160"/>
        <end position="203"/>
    </location>
</feature>
<dbReference type="InterPro" id="IPR021005">
    <property type="entry name" value="Znf_CGNR"/>
</dbReference>
<dbReference type="Gene3D" id="1.10.3300.10">
    <property type="entry name" value="Jann2411-like domain"/>
    <property type="match status" value="1"/>
</dbReference>
<proteinExistence type="predicted"/>